<dbReference type="AlphaFoldDB" id="A0A0P0N1K6"/>
<evidence type="ECO:0000313" key="4">
    <source>
        <dbReference type="Proteomes" id="UP000196694"/>
    </source>
</evidence>
<reference evidence="2 4" key="2">
    <citation type="submission" date="2017-05" db="EMBL/GenBank/DDBJ databases">
        <title>The draft genome of the hyperthermophilic archaeon 'Pyrodictium delaneyi strain Hulk', an iron and nitrate reducer, reveals the capacity for sulfate reduction.</title>
        <authorList>
            <person name="Demey L.M."/>
            <person name="Miller C."/>
            <person name="Manzella M."/>
            <person name="Reguera G."/>
            <person name="Kashefi K."/>
        </authorList>
    </citation>
    <scope>NUCLEOTIDE SEQUENCE [LARGE SCALE GENOMIC DNA]</scope>
    <source>
        <strain evidence="2 4">Hulk</strain>
    </source>
</reference>
<gene>
    <name evidence="2" type="ORF">Pdsh_03165</name>
    <name evidence="1" type="ORF">Pyrde_0042</name>
</gene>
<reference evidence="1 3" key="1">
    <citation type="submission" date="2015-10" db="EMBL/GenBank/DDBJ databases">
        <title>Complete genome sequence of hyperthermophilic archaeon Pyrodictium delaneyi Su06.</title>
        <authorList>
            <person name="Jung J.-H."/>
            <person name="Lin J."/>
            <person name="Holden J.F."/>
            <person name="Park C.-S."/>
        </authorList>
    </citation>
    <scope>NUCLEOTIDE SEQUENCE [LARGE SCALE GENOMIC DNA]</scope>
    <source>
        <strain evidence="1 3">Su06</strain>
    </source>
</reference>
<dbReference type="Proteomes" id="UP000196694">
    <property type="component" value="Unassembled WGS sequence"/>
</dbReference>
<dbReference type="Proteomes" id="UP000058613">
    <property type="component" value="Chromosome"/>
</dbReference>
<keyword evidence="4" id="KW-1185">Reference proteome</keyword>
<name>A0A0P0N1K6_9CREN</name>
<evidence type="ECO:0000313" key="1">
    <source>
        <dbReference type="EMBL" id="ALL00092.1"/>
    </source>
</evidence>
<accession>A0A0P0N1K6</accession>
<evidence type="ECO:0000313" key="2">
    <source>
        <dbReference type="EMBL" id="OWJ54742.1"/>
    </source>
</evidence>
<dbReference type="OrthoDB" id="14609at2157"/>
<organism evidence="1 3">
    <name type="scientific">Pyrodictium delaneyi</name>
    <dbReference type="NCBI Taxonomy" id="1273541"/>
    <lineage>
        <taxon>Archaea</taxon>
        <taxon>Thermoproteota</taxon>
        <taxon>Thermoprotei</taxon>
        <taxon>Desulfurococcales</taxon>
        <taxon>Pyrodictiaceae</taxon>
        <taxon>Pyrodictium</taxon>
    </lineage>
</organism>
<sequence length="159" mass="17806">MSMQISVKYDDVYNALETLRGIRLRGSIQGPPLSKLPLREIVEKGLGHAVLGSEEYRGSRIVGVRITDNLYLICHFGTEEPDDFCVALEAENAWGRVVEAADKLSRLMKESYTLTLSAIIHALQGIISSEEEEIEEISDPDQVIEELLTWLPEYVAVTE</sequence>
<evidence type="ECO:0000313" key="3">
    <source>
        <dbReference type="Proteomes" id="UP000058613"/>
    </source>
</evidence>
<proteinExistence type="predicted"/>
<dbReference type="EMBL" id="NCQP01000002">
    <property type="protein sequence ID" value="OWJ54742.1"/>
    <property type="molecule type" value="Genomic_DNA"/>
</dbReference>
<dbReference type="EMBL" id="CP013011">
    <property type="protein sequence ID" value="ALL00092.1"/>
    <property type="molecule type" value="Genomic_DNA"/>
</dbReference>
<protein>
    <submittedName>
        <fullName evidence="1">Uncharacterized protein</fullName>
    </submittedName>
</protein>
<dbReference type="KEGG" id="pdl:Pyrde_0042"/>